<dbReference type="STRING" id="177437.HRM2_04160"/>
<sequence length="105" mass="11592">MLVWKGWGIVVPLVYVGVVIAAREASRAAGISDNIAIWAGVILSAVLVWFAGRKLNDPSKAKRVFDAETGQEMLLCDTHTFFWIKAEYWAFIIPLILGAIFLING</sequence>
<keyword evidence="1" id="KW-1133">Transmembrane helix</keyword>
<feature type="transmembrane region" description="Helical" evidence="1">
    <location>
        <begin position="35"/>
        <end position="52"/>
    </location>
</feature>
<feature type="transmembrane region" description="Helical" evidence="1">
    <location>
        <begin position="6"/>
        <end position="23"/>
    </location>
</feature>
<dbReference type="KEGG" id="dat:HRM2_04160"/>
<keyword evidence="1" id="KW-0812">Transmembrane</keyword>
<dbReference type="AlphaFoldDB" id="C0QGQ9"/>
<evidence type="ECO:0000313" key="2">
    <source>
        <dbReference type="EMBL" id="ACN13534.1"/>
    </source>
</evidence>
<organism evidence="2 3">
    <name type="scientific">Desulforapulum autotrophicum (strain ATCC 43914 / DSM 3382 / VKM B-1955 / HRM2)</name>
    <name type="common">Desulfobacterium autotrophicum</name>
    <dbReference type="NCBI Taxonomy" id="177437"/>
    <lineage>
        <taxon>Bacteria</taxon>
        <taxon>Pseudomonadati</taxon>
        <taxon>Thermodesulfobacteriota</taxon>
        <taxon>Desulfobacteria</taxon>
        <taxon>Desulfobacterales</taxon>
        <taxon>Desulfobacteraceae</taxon>
        <taxon>Desulforapulum</taxon>
    </lineage>
</organism>
<dbReference type="RefSeq" id="WP_012662783.1">
    <property type="nucleotide sequence ID" value="NC_012108.1"/>
</dbReference>
<protein>
    <submittedName>
        <fullName evidence="2">Uncharacterized protein</fullName>
    </submittedName>
</protein>
<dbReference type="HOGENOM" id="CLU_2232195_0_0_7"/>
<dbReference type="Proteomes" id="UP000000442">
    <property type="component" value="Chromosome"/>
</dbReference>
<dbReference type="EMBL" id="CP001087">
    <property type="protein sequence ID" value="ACN13534.1"/>
    <property type="molecule type" value="Genomic_DNA"/>
</dbReference>
<gene>
    <name evidence="2" type="ordered locus">HRM2_04160</name>
</gene>
<feature type="transmembrane region" description="Helical" evidence="1">
    <location>
        <begin position="88"/>
        <end position="104"/>
    </location>
</feature>
<reference evidence="2 3" key="1">
    <citation type="journal article" date="2009" name="Environ. Microbiol.">
        <title>Genome sequence of Desulfobacterium autotrophicum HRM2, a marine sulfate reducer oxidizing organic carbon completely to carbon dioxide.</title>
        <authorList>
            <person name="Strittmatter A.W."/>
            <person name="Liesegang H."/>
            <person name="Rabus R."/>
            <person name="Decker I."/>
            <person name="Amann J."/>
            <person name="Andres S."/>
            <person name="Henne A."/>
            <person name="Fricke W.F."/>
            <person name="Martinez-Arias R."/>
            <person name="Bartels D."/>
            <person name="Goesmann A."/>
            <person name="Krause L."/>
            <person name="Puehler A."/>
            <person name="Klenk H.P."/>
            <person name="Richter M."/>
            <person name="Schuler M."/>
            <person name="Gloeckner F.O."/>
            <person name="Meyerdierks A."/>
            <person name="Gottschalk G."/>
            <person name="Amann R."/>
        </authorList>
    </citation>
    <scope>NUCLEOTIDE SEQUENCE [LARGE SCALE GENOMIC DNA]</scope>
    <source>
        <strain evidence="3">ATCC 43914 / DSM 3382 / HRM2</strain>
    </source>
</reference>
<dbReference type="OrthoDB" id="769710at2"/>
<keyword evidence="1" id="KW-0472">Membrane</keyword>
<keyword evidence="3" id="KW-1185">Reference proteome</keyword>
<name>C0QGQ9_DESAH</name>
<proteinExistence type="predicted"/>
<evidence type="ECO:0000313" key="3">
    <source>
        <dbReference type="Proteomes" id="UP000000442"/>
    </source>
</evidence>
<accession>C0QGQ9</accession>
<evidence type="ECO:0000256" key="1">
    <source>
        <dbReference type="SAM" id="Phobius"/>
    </source>
</evidence>